<organism evidence="2 3">
    <name type="scientific">Xylaria arbuscula</name>
    <dbReference type="NCBI Taxonomy" id="114810"/>
    <lineage>
        <taxon>Eukaryota</taxon>
        <taxon>Fungi</taxon>
        <taxon>Dikarya</taxon>
        <taxon>Ascomycota</taxon>
        <taxon>Pezizomycotina</taxon>
        <taxon>Sordariomycetes</taxon>
        <taxon>Xylariomycetidae</taxon>
        <taxon>Xylariales</taxon>
        <taxon>Xylariaceae</taxon>
        <taxon>Xylaria</taxon>
    </lineage>
</organism>
<reference evidence="2" key="1">
    <citation type="submission" date="2022-07" db="EMBL/GenBank/DDBJ databases">
        <title>Genome Sequence of Xylaria arbuscula.</title>
        <authorList>
            <person name="Buettner E."/>
        </authorList>
    </citation>
    <scope>NUCLEOTIDE SEQUENCE</scope>
    <source>
        <strain evidence="2">VT107</strain>
    </source>
</reference>
<protein>
    <submittedName>
        <fullName evidence="2">Uncharacterized protein</fullName>
    </submittedName>
</protein>
<dbReference type="Proteomes" id="UP001148614">
    <property type="component" value="Unassembled WGS sequence"/>
</dbReference>
<proteinExistence type="predicted"/>
<keyword evidence="3" id="KW-1185">Reference proteome</keyword>
<dbReference type="AlphaFoldDB" id="A0A9W8N5A0"/>
<dbReference type="EMBL" id="JANPWZ010002861">
    <property type="protein sequence ID" value="KAJ3555624.1"/>
    <property type="molecule type" value="Genomic_DNA"/>
</dbReference>
<feature type="region of interest" description="Disordered" evidence="1">
    <location>
        <begin position="144"/>
        <end position="189"/>
    </location>
</feature>
<feature type="compositionally biased region" description="Low complexity" evidence="1">
    <location>
        <begin position="174"/>
        <end position="189"/>
    </location>
</feature>
<evidence type="ECO:0000313" key="3">
    <source>
        <dbReference type="Proteomes" id="UP001148614"/>
    </source>
</evidence>
<name>A0A9W8N5A0_9PEZI</name>
<accession>A0A9W8N5A0</accession>
<feature type="compositionally biased region" description="Basic and acidic residues" evidence="1">
    <location>
        <begin position="149"/>
        <end position="173"/>
    </location>
</feature>
<dbReference type="VEuPathDB" id="FungiDB:F4678DRAFT_419465"/>
<evidence type="ECO:0000256" key="1">
    <source>
        <dbReference type="SAM" id="MobiDB-lite"/>
    </source>
</evidence>
<comment type="caution">
    <text evidence="2">The sequence shown here is derived from an EMBL/GenBank/DDBJ whole genome shotgun (WGS) entry which is preliminary data.</text>
</comment>
<gene>
    <name evidence="2" type="ORF">NPX13_g10320</name>
</gene>
<sequence length="189" mass="21866">MQSGEPEGKSIQDGVVTSTLFNREIRILSTTNEWMLATALLDTQCCEGNWISRRLVERLERSSSISTEFEPPEIIEASGRPVKHCGVVKLEWKWFPRGTRVHEDRFYVVPSSDHLDVVFGAEFIVSEKLLEVNEMAFLPLVRDKKSKKADKAAIEEREKKQQEEKMALEERQKQQQQGESQQEGWRSEK</sequence>
<evidence type="ECO:0000313" key="2">
    <source>
        <dbReference type="EMBL" id="KAJ3555624.1"/>
    </source>
</evidence>